<dbReference type="InterPro" id="IPR050610">
    <property type="entry name" value="APOBEC_Cyt_Deaminase"/>
</dbReference>
<gene>
    <name evidence="3" type="ORF">PACLA_8A040796</name>
</gene>
<evidence type="ECO:0000313" key="4">
    <source>
        <dbReference type="Proteomes" id="UP001152795"/>
    </source>
</evidence>
<protein>
    <submittedName>
        <fullName evidence="3">Single-stranded DNA cytosine deaminase-like isoform X1</fullName>
    </submittedName>
</protein>
<evidence type="ECO:0000256" key="1">
    <source>
        <dbReference type="ARBA" id="ARBA00022723"/>
    </source>
</evidence>
<dbReference type="EMBL" id="CACRXK020000236">
    <property type="protein sequence ID" value="CAB3979863.1"/>
    <property type="molecule type" value="Genomic_DNA"/>
</dbReference>
<dbReference type="GO" id="GO:0005737">
    <property type="term" value="C:cytoplasm"/>
    <property type="evidence" value="ECO:0007669"/>
    <property type="project" value="TreeGrafter"/>
</dbReference>
<proteinExistence type="predicted"/>
<dbReference type="InterPro" id="IPR016192">
    <property type="entry name" value="APOBEC/CMP_deaminase_Zn-bd"/>
</dbReference>
<dbReference type="Proteomes" id="UP001152795">
    <property type="component" value="Unassembled WGS sequence"/>
</dbReference>
<dbReference type="GO" id="GO:0008270">
    <property type="term" value="F:zinc ion binding"/>
    <property type="evidence" value="ECO:0007669"/>
    <property type="project" value="InterPro"/>
</dbReference>
<keyword evidence="1" id="KW-0479">Metal-binding</keyword>
<dbReference type="PROSITE" id="PS00903">
    <property type="entry name" value="CYT_DCMP_DEAMINASES_1"/>
    <property type="match status" value="1"/>
</dbReference>
<dbReference type="Gene3D" id="3.40.140.10">
    <property type="entry name" value="Cytidine Deaminase, domain 2"/>
    <property type="match status" value="1"/>
</dbReference>
<dbReference type="GO" id="GO:0005634">
    <property type="term" value="C:nucleus"/>
    <property type="evidence" value="ECO:0007669"/>
    <property type="project" value="TreeGrafter"/>
</dbReference>
<evidence type="ECO:0000313" key="3">
    <source>
        <dbReference type="EMBL" id="CAB3979863.1"/>
    </source>
</evidence>
<dbReference type="GO" id="GO:0003723">
    <property type="term" value="F:RNA binding"/>
    <property type="evidence" value="ECO:0007669"/>
    <property type="project" value="TreeGrafter"/>
</dbReference>
<dbReference type="AlphaFoldDB" id="A0A6S7FS17"/>
<name>A0A6S7FS17_PARCT</name>
<dbReference type="GO" id="GO:0016554">
    <property type="term" value="P:cytidine to uridine editing"/>
    <property type="evidence" value="ECO:0007669"/>
    <property type="project" value="TreeGrafter"/>
</dbReference>
<dbReference type="Pfam" id="PF18778">
    <property type="entry name" value="NAD1"/>
    <property type="match status" value="1"/>
</dbReference>
<dbReference type="PANTHER" id="PTHR13857">
    <property type="entry name" value="MRNA EDITING ENZYME"/>
    <property type="match status" value="1"/>
</dbReference>
<keyword evidence="4" id="KW-1185">Reference proteome</keyword>
<accession>A0A6S7FS17</accession>
<keyword evidence="2" id="KW-0378">Hydrolase</keyword>
<reference evidence="3" key="1">
    <citation type="submission" date="2020-04" db="EMBL/GenBank/DDBJ databases">
        <authorList>
            <person name="Alioto T."/>
            <person name="Alioto T."/>
            <person name="Gomez Garrido J."/>
        </authorList>
    </citation>
    <scope>NUCLEOTIDE SEQUENCE</scope>
    <source>
        <strain evidence="3">A484AB</strain>
    </source>
</reference>
<evidence type="ECO:0000256" key="2">
    <source>
        <dbReference type="ARBA" id="ARBA00022801"/>
    </source>
</evidence>
<comment type="caution">
    <text evidence="3">The sequence shown here is derived from an EMBL/GenBank/DDBJ whole genome shotgun (WGS) entry which is preliminary data.</text>
</comment>
<organism evidence="3 4">
    <name type="scientific">Paramuricea clavata</name>
    <name type="common">Red gorgonian</name>
    <name type="synonym">Violescent sea-whip</name>
    <dbReference type="NCBI Taxonomy" id="317549"/>
    <lineage>
        <taxon>Eukaryota</taxon>
        <taxon>Metazoa</taxon>
        <taxon>Cnidaria</taxon>
        <taxon>Anthozoa</taxon>
        <taxon>Octocorallia</taxon>
        <taxon>Malacalcyonacea</taxon>
        <taxon>Plexauridae</taxon>
        <taxon>Paramuricea</taxon>
    </lineage>
</organism>
<sequence length="205" mass="23370">MEEKIGKTEIENTFMFQKVWPKSTTILSTVEIRFTTGKVDTSSNIYRNEGKGGDHAEKRFLDELKSKIAQRQVTGLKAKLVQNYSPCRTCANDISEFMDKDCKDIEFYPEIEFANFYKDNPDNLGGLEMLKEKGVVFELLEGEEKWGAFLDDATFVSLNDVEKKELLDRAKSEARKINEVNALKIFNNHGLGNTSQPSDGEQQNH</sequence>
<dbReference type="GO" id="GO:0004126">
    <property type="term" value="F:cytidine deaminase activity"/>
    <property type="evidence" value="ECO:0007669"/>
    <property type="project" value="TreeGrafter"/>
</dbReference>